<reference evidence="3 4" key="1">
    <citation type="submission" date="2023-10" db="EMBL/GenBank/DDBJ databases">
        <title>Draft Genome Sequence of Candida saopaulonensis from a very Premature Infant with Sepsis.</title>
        <authorList>
            <person name="Ning Y."/>
            <person name="Dai R."/>
            <person name="Xiao M."/>
            <person name="Xu Y."/>
            <person name="Yan Q."/>
            <person name="Zhang L."/>
        </authorList>
    </citation>
    <scope>NUCLEOTIDE SEQUENCE [LARGE SCALE GENOMIC DNA]</scope>
    <source>
        <strain evidence="3 4">19XY460</strain>
    </source>
</reference>
<dbReference type="InterPro" id="IPR011990">
    <property type="entry name" value="TPR-like_helical_dom_sf"/>
</dbReference>
<dbReference type="KEGG" id="asau:88174916"/>
<protein>
    <recommendedName>
        <fullName evidence="5">RNA-polymerase II-associated protein 3-like C-terminal domain-containing protein</fullName>
    </recommendedName>
</protein>
<dbReference type="PROSITE" id="PS50005">
    <property type="entry name" value="TPR"/>
    <property type="match status" value="1"/>
</dbReference>
<evidence type="ECO:0008006" key="5">
    <source>
        <dbReference type="Google" id="ProtNLM"/>
    </source>
</evidence>
<organism evidence="3 4">
    <name type="scientific">Australozyma saopauloensis</name>
    <dbReference type="NCBI Taxonomy" id="291208"/>
    <lineage>
        <taxon>Eukaryota</taxon>
        <taxon>Fungi</taxon>
        <taxon>Dikarya</taxon>
        <taxon>Ascomycota</taxon>
        <taxon>Saccharomycotina</taxon>
        <taxon>Pichiomycetes</taxon>
        <taxon>Metschnikowiaceae</taxon>
        <taxon>Australozyma</taxon>
    </lineage>
</organism>
<evidence type="ECO:0000256" key="2">
    <source>
        <dbReference type="PROSITE-ProRule" id="PRU00339"/>
    </source>
</evidence>
<dbReference type="RefSeq" id="XP_062878880.1">
    <property type="nucleotide sequence ID" value="XM_063022810.1"/>
</dbReference>
<dbReference type="SUPFAM" id="SSF48452">
    <property type="entry name" value="TPR-like"/>
    <property type="match status" value="1"/>
</dbReference>
<dbReference type="Proteomes" id="UP001338582">
    <property type="component" value="Chromosome 4"/>
</dbReference>
<dbReference type="SMART" id="SM00028">
    <property type="entry name" value="TPR"/>
    <property type="match status" value="3"/>
</dbReference>
<dbReference type="AlphaFoldDB" id="A0AAX4HDI7"/>
<gene>
    <name evidence="3" type="ORF">PUMCH_003853</name>
</gene>
<name>A0AAX4HDI7_9ASCO</name>
<dbReference type="Gene3D" id="1.25.40.10">
    <property type="entry name" value="Tetratricopeptide repeat domain"/>
    <property type="match status" value="1"/>
</dbReference>
<evidence type="ECO:0000256" key="1">
    <source>
        <dbReference type="ARBA" id="ARBA00022803"/>
    </source>
</evidence>
<keyword evidence="4" id="KW-1185">Reference proteome</keyword>
<dbReference type="GeneID" id="88174916"/>
<evidence type="ECO:0000313" key="4">
    <source>
        <dbReference type="Proteomes" id="UP001338582"/>
    </source>
</evidence>
<dbReference type="EMBL" id="CP138897">
    <property type="protein sequence ID" value="WPK26499.1"/>
    <property type="molecule type" value="Genomic_DNA"/>
</dbReference>
<dbReference type="PANTHER" id="PTHR46423">
    <property type="entry name" value="RNA POLYMERASE II-ASSOCIATED PROTEIN 3"/>
    <property type="match status" value="1"/>
</dbReference>
<dbReference type="GO" id="GO:0101031">
    <property type="term" value="C:protein folding chaperone complex"/>
    <property type="evidence" value="ECO:0007669"/>
    <property type="project" value="TreeGrafter"/>
</dbReference>
<feature type="repeat" description="TPR" evidence="2">
    <location>
        <begin position="75"/>
        <end position="108"/>
    </location>
</feature>
<dbReference type="InterPro" id="IPR019734">
    <property type="entry name" value="TPR_rpt"/>
</dbReference>
<proteinExistence type="predicted"/>
<dbReference type="PANTHER" id="PTHR46423:SF1">
    <property type="entry name" value="RNA POLYMERASE II-ASSOCIATED PROTEIN 3"/>
    <property type="match status" value="1"/>
</dbReference>
<accession>A0AAX4HDI7</accession>
<sequence length="317" mass="35713">MSTLPELKAIGNKSFVAGDFSKAAKHYTNAIDQFGPDPVLLSNRAQCWIKLSEWQKALTDAELGLRQNSTVKIEIKLLFRKGVALQAIGDSGLAISCFERVLALDPNNKEAQNALEQSSLPKLKKVRLENEVRIPLEVVDTLPLKYRSIVEGSFQSNYSNAHEELLEAQRAAEELFGGPAGIASELIHPEDHRPTDEKLQSRLKQCILDINRLCDEDRLQLIDSLAFLSENDFIDLLTVTGLSTEMFEAFLKQLIREPPNTTTKLLLSKLLLLPDIPRFELTLLMCDSLLLRRLKAYLSTHNLLDTLSSRLYEQLFP</sequence>
<dbReference type="InterPro" id="IPR051966">
    <property type="entry name" value="RPAP3"/>
</dbReference>
<keyword evidence="1 2" id="KW-0802">TPR repeat</keyword>
<evidence type="ECO:0000313" key="3">
    <source>
        <dbReference type="EMBL" id="WPK26499.1"/>
    </source>
</evidence>